<dbReference type="Proteomes" id="UP001164746">
    <property type="component" value="Chromosome 7"/>
</dbReference>
<dbReference type="Pfam" id="PF00090">
    <property type="entry name" value="TSP_1"/>
    <property type="match status" value="2"/>
</dbReference>
<dbReference type="PROSITE" id="PS50092">
    <property type="entry name" value="TSP1"/>
    <property type="match status" value="2"/>
</dbReference>
<name>A0ABY7EL64_MYAAR</name>
<sequence>KLRGEQIQKSVGDAIRFVLPPYFECGPYSLIGPNRVNVINISNATQCDVMQLYVDRGKCQLQTDWSFWFALHKLSKRDGGRYVLRGGPNADSVGCKLEQWTDVIVLGSEWLLWGSWSGCSQSCGREFRTRSRDCSQPLTCGVDNQEIEVCEYQPCKDHIERITSTLGRMTTDGHWSYWSTWSHCSRTCAEGQKTRSRDCLDERSNTLPTEYCKGDKHETDICKETDCLGARNNQVTSSSGDMTLSVPLYGVVGAGAGIFIIVLVVVIVALMMKLKRRRRLSIGSSSTAMDRHAQKKMKKCNK</sequence>
<feature type="compositionally biased region" description="Basic residues" evidence="1">
    <location>
        <begin position="293"/>
        <end position="302"/>
    </location>
</feature>
<dbReference type="Gene3D" id="2.20.100.10">
    <property type="entry name" value="Thrombospondin type-1 (TSP1) repeat"/>
    <property type="match status" value="2"/>
</dbReference>
<keyword evidence="4" id="KW-1185">Reference proteome</keyword>
<accession>A0ABY7EL64</accession>
<proteinExistence type="predicted"/>
<evidence type="ECO:0000256" key="1">
    <source>
        <dbReference type="SAM" id="MobiDB-lite"/>
    </source>
</evidence>
<dbReference type="SMART" id="SM00209">
    <property type="entry name" value="TSP1"/>
    <property type="match status" value="2"/>
</dbReference>
<keyword evidence="2" id="KW-0812">Transmembrane</keyword>
<dbReference type="InterPro" id="IPR036383">
    <property type="entry name" value="TSP1_rpt_sf"/>
</dbReference>
<feature type="non-terminal residue" evidence="3">
    <location>
        <position position="302"/>
    </location>
</feature>
<dbReference type="InterPro" id="IPR000884">
    <property type="entry name" value="TSP1_rpt"/>
</dbReference>
<dbReference type="PANTHER" id="PTHR16311:SF3">
    <property type="entry name" value="THROMBOSPONDIN TYPE-1 DOMAIN-CONTAINING PROTEIN 1"/>
    <property type="match status" value="1"/>
</dbReference>
<dbReference type="InterPro" id="IPR038877">
    <property type="entry name" value="THSD1"/>
</dbReference>
<keyword evidence="2" id="KW-1133">Transmembrane helix</keyword>
<feature type="region of interest" description="Disordered" evidence="1">
    <location>
        <begin position="283"/>
        <end position="302"/>
    </location>
</feature>
<evidence type="ECO:0000313" key="4">
    <source>
        <dbReference type="Proteomes" id="UP001164746"/>
    </source>
</evidence>
<gene>
    <name evidence="3" type="ORF">MAR_034798</name>
</gene>
<protein>
    <submittedName>
        <fullName evidence="3">ECT-like protein</fullName>
    </submittedName>
</protein>
<organism evidence="3 4">
    <name type="scientific">Mya arenaria</name>
    <name type="common">Soft-shell clam</name>
    <dbReference type="NCBI Taxonomy" id="6604"/>
    <lineage>
        <taxon>Eukaryota</taxon>
        <taxon>Metazoa</taxon>
        <taxon>Spiralia</taxon>
        <taxon>Lophotrochozoa</taxon>
        <taxon>Mollusca</taxon>
        <taxon>Bivalvia</taxon>
        <taxon>Autobranchia</taxon>
        <taxon>Heteroconchia</taxon>
        <taxon>Euheterodonta</taxon>
        <taxon>Imparidentia</taxon>
        <taxon>Neoheterodontei</taxon>
        <taxon>Myida</taxon>
        <taxon>Myoidea</taxon>
        <taxon>Myidae</taxon>
        <taxon>Mya</taxon>
    </lineage>
</organism>
<evidence type="ECO:0000256" key="2">
    <source>
        <dbReference type="SAM" id="Phobius"/>
    </source>
</evidence>
<dbReference type="EMBL" id="CP111018">
    <property type="protein sequence ID" value="WAR09722.1"/>
    <property type="molecule type" value="Genomic_DNA"/>
</dbReference>
<feature type="transmembrane region" description="Helical" evidence="2">
    <location>
        <begin position="248"/>
        <end position="272"/>
    </location>
</feature>
<dbReference type="PANTHER" id="PTHR16311">
    <property type="entry name" value="THROMBOSPONDIN TYPE I DOMAIN-CONTAINING 1"/>
    <property type="match status" value="1"/>
</dbReference>
<reference evidence="3" key="1">
    <citation type="submission" date="2022-11" db="EMBL/GenBank/DDBJ databases">
        <title>Centuries of genome instability and evolution in soft-shell clam transmissible cancer (bioRxiv).</title>
        <authorList>
            <person name="Hart S.F.M."/>
            <person name="Yonemitsu M.A."/>
            <person name="Giersch R.M."/>
            <person name="Beal B.F."/>
            <person name="Arriagada G."/>
            <person name="Davis B.W."/>
            <person name="Ostrander E.A."/>
            <person name="Goff S.P."/>
            <person name="Metzger M.J."/>
        </authorList>
    </citation>
    <scope>NUCLEOTIDE SEQUENCE</scope>
    <source>
        <strain evidence="3">MELC-2E11</strain>
        <tissue evidence="3">Siphon/mantle</tissue>
    </source>
</reference>
<keyword evidence="2" id="KW-0472">Membrane</keyword>
<dbReference type="SUPFAM" id="SSF82895">
    <property type="entry name" value="TSP-1 type 1 repeat"/>
    <property type="match status" value="2"/>
</dbReference>
<evidence type="ECO:0000313" key="3">
    <source>
        <dbReference type="EMBL" id="WAR09722.1"/>
    </source>
</evidence>